<dbReference type="PANTHER" id="PTHR36842">
    <property type="entry name" value="PROTEIN TOLB HOMOLOG"/>
    <property type="match status" value="1"/>
</dbReference>
<name>A0ABR0SIZ4_9HYPO</name>
<accession>A0ABR0SIZ4</accession>
<evidence type="ECO:0000313" key="2">
    <source>
        <dbReference type="EMBL" id="KAK5992139.1"/>
    </source>
</evidence>
<organism evidence="2 3">
    <name type="scientific">Cladobotryum mycophilum</name>
    <dbReference type="NCBI Taxonomy" id="491253"/>
    <lineage>
        <taxon>Eukaryota</taxon>
        <taxon>Fungi</taxon>
        <taxon>Dikarya</taxon>
        <taxon>Ascomycota</taxon>
        <taxon>Pezizomycotina</taxon>
        <taxon>Sordariomycetes</taxon>
        <taxon>Hypocreomycetidae</taxon>
        <taxon>Hypocreales</taxon>
        <taxon>Hypocreaceae</taxon>
        <taxon>Cladobotryum</taxon>
    </lineage>
</organism>
<dbReference type="SUPFAM" id="SSF82171">
    <property type="entry name" value="DPP6 N-terminal domain-like"/>
    <property type="match status" value="1"/>
</dbReference>
<gene>
    <name evidence="2" type="ORF">PT974_05539</name>
</gene>
<proteinExistence type="inferred from homology"/>
<protein>
    <submittedName>
        <fullName evidence="2">Tol-Pal system TolB-like protein</fullName>
    </submittedName>
</protein>
<dbReference type="Pfam" id="PF07676">
    <property type="entry name" value="PD40"/>
    <property type="match status" value="6"/>
</dbReference>
<dbReference type="Proteomes" id="UP001338125">
    <property type="component" value="Unassembled WGS sequence"/>
</dbReference>
<dbReference type="EMBL" id="JAVFKD010000012">
    <property type="protein sequence ID" value="KAK5992139.1"/>
    <property type="molecule type" value="Genomic_DNA"/>
</dbReference>
<comment type="similarity">
    <text evidence="1">Belongs to the TolB family.</text>
</comment>
<dbReference type="Gene3D" id="2.120.10.30">
    <property type="entry name" value="TolB, C-terminal domain"/>
    <property type="match status" value="3"/>
</dbReference>
<sequence length="607" mass="67563">MNRINPSKSELYIANTDGSNERKLLGSQSVYEYHASFSADGRYITFTSERNGDGNSDIWQVRPDGSGLAMLVGSPSVEDSGVLSPDRGKLAYVSTANGYKSNIWVKDLRTGTARNLTNSLVVRGDPSLPDGYFRPAWSPDGQWIVFSSDRNTRWRGHSNGTGWETTQELSIYLIRPDGSDFRLLASKTGYCLGSPKWSPDGKRIVFYEMTVESTWGARGPGLVDRTTSQIVSVNAFTGQDRIQHTNSPGVKIYPQYVAPDVIGFNVKGGDLDGINYTQYKNNIARFGNGMRAPAWSPDGKTVVYERLDYTPRALQTPLYSWQPDWDYRFTDSFPELSPDKKRLSLSTQLTGNSSVLTMNPNGTDIKDIFDPVREGLYTPTQLAQLEAGAVAPAWSPDGKWLAFGLGSYFNARSTYSATIYRTTTNGSSYEQLLPTDDSINCGLPGYSPDGRYIVYRQWSVKTGSHEGLRILDLTTRNIRVLTTEWDNLPKWSPDGSKILFTRRVGSTPDDYQDNYDIFTIDMDGSNLLRLTSNSGNDAHGVWTTDGRILWCSGEYGWAVEAAIYDNTYQPYGHIKIMNADGSNVLTLTDSIWEDGMPQYLPNSVLGH</sequence>
<dbReference type="InterPro" id="IPR011042">
    <property type="entry name" value="6-blade_b-propeller_TolB-like"/>
</dbReference>
<keyword evidence="3" id="KW-1185">Reference proteome</keyword>
<dbReference type="InterPro" id="IPR011659">
    <property type="entry name" value="WD40"/>
</dbReference>
<evidence type="ECO:0000313" key="3">
    <source>
        <dbReference type="Proteomes" id="UP001338125"/>
    </source>
</evidence>
<comment type="caution">
    <text evidence="2">The sequence shown here is derived from an EMBL/GenBank/DDBJ whole genome shotgun (WGS) entry which is preliminary data.</text>
</comment>
<reference evidence="2 3" key="1">
    <citation type="submission" date="2024-01" db="EMBL/GenBank/DDBJ databases">
        <title>Complete genome of Cladobotryum mycophilum ATHUM6906.</title>
        <authorList>
            <person name="Christinaki A.C."/>
            <person name="Myridakis A.I."/>
            <person name="Kouvelis V.N."/>
        </authorList>
    </citation>
    <scope>NUCLEOTIDE SEQUENCE [LARGE SCALE GENOMIC DNA]</scope>
    <source>
        <strain evidence="2 3">ATHUM6906</strain>
    </source>
</reference>
<dbReference type="PANTHER" id="PTHR36842:SF1">
    <property type="entry name" value="PROTEIN TOLB"/>
    <property type="match status" value="1"/>
</dbReference>
<evidence type="ECO:0000256" key="1">
    <source>
        <dbReference type="ARBA" id="ARBA00009820"/>
    </source>
</evidence>
<dbReference type="SUPFAM" id="SSF69304">
    <property type="entry name" value="Tricorn protease N-terminal domain"/>
    <property type="match status" value="1"/>
</dbReference>